<dbReference type="CDD" id="cd04301">
    <property type="entry name" value="NAT_SF"/>
    <property type="match status" value="1"/>
</dbReference>
<name>A0A6L9MNE9_9HYPH</name>
<feature type="domain" description="N-acetyltransferase" evidence="1">
    <location>
        <begin position="3"/>
        <end position="157"/>
    </location>
</feature>
<evidence type="ECO:0000259" key="1">
    <source>
        <dbReference type="PROSITE" id="PS51186"/>
    </source>
</evidence>
<keyword evidence="3" id="KW-1185">Reference proteome</keyword>
<dbReference type="EMBL" id="JAAAMJ010000033">
    <property type="protein sequence ID" value="NDV89255.1"/>
    <property type="molecule type" value="Genomic_DNA"/>
</dbReference>
<dbReference type="InterPro" id="IPR000182">
    <property type="entry name" value="GNAT_dom"/>
</dbReference>
<dbReference type="GO" id="GO:0016747">
    <property type="term" value="F:acyltransferase activity, transferring groups other than amino-acyl groups"/>
    <property type="evidence" value="ECO:0007669"/>
    <property type="project" value="InterPro"/>
</dbReference>
<evidence type="ECO:0000313" key="2">
    <source>
        <dbReference type="EMBL" id="NDV89255.1"/>
    </source>
</evidence>
<dbReference type="InterPro" id="IPR052777">
    <property type="entry name" value="Acetyltransferase_Enz"/>
</dbReference>
<evidence type="ECO:0000313" key="3">
    <source>
        <dbReference type="Proteomes" id="UP000476332"/>
    </source>
</evidence>
<dbReference type="PROSITE" id="PS51186">
    <property type="entry name" value="GNAT"/>
    <property type="match status" value="1"/>
</dbReference>
<dbReference type="PANTHER" id="PTHR43305">
    <property type="entry name" value="FAMILY N-ACETYLTRANSFERASE, PUTATIVE (AFU_ORTHOLOGUE AFUA_2G01380)-RELATED"/>
    <property type="match status" value="1"/>
</dbReference>
<dbReference type="PANTHER" id="PTHR43305:SF1">
    <property type="entry name" value="FAMILY N-ACETYLTRANSFERASE, PUTATIVE (AFU_ORTHOLOGUE AFUA_2G01380)-RELATED"/>
    <property type="match status" value="1"/>
</dbReference>
<dbReference type="Pfam" id="PF00583">
    <property type="entry name" value="Acetyltransf_1"/>
    <property type="match status" value="1"/>
</dbReference>
<comment type="caution">
    <text evidence="2">The sequence shown here is derived from an EMBL/GenBank/DDBJ whole genome shotgun (WGS) entry which is preliminary data.</text>
</comment>
<gene>
    <name evidence="2" type="ORF">GTW51_21570</name>
</gene>
<protein>
    <submittedName>
        <fullName evidence="2">GNAT family N-acetyltransferase</fullName>
    </submittedName>
</protein>
<organism evidence="2 3">
    <name type="scientific">Aurantimonas aggregata</name>
    <dbReference type="NCBI Taxonomy" id="2047720"/>
    <lineage>
        <taxon>Bacteria</taxon>
        <taxon>Pseudomonadati</taxon>
        <taxon>Pseudomonadota</taxon>
        <taxon>Alphaproteobacteria</taxon>
        <taxon>Hyphomicrobiales</taxon>
        <taxon>Aurantimonadaceae</taxon>
        <taxon>Aurantimonas</taxon>
    </lineage>
</organism>
<dbReference type="Gene3D" id="3.40.630.30">
    <property type="match status" value="1"/>
</dbReference>
<proteinExistence type="predicted"/>
<accession>A0A6L9MNE9</accession>
<sequence>MDIDIRFAHTPEHFENVRQLVEEYTTWLGIDLHFQDYQAEIDNLRIKYAPPEGAMFVAMDGAEPAGCCGFVRFGSDGACELKRLYVRPSSRGLGLAADLVQRVIDKAQMSAYKLILLDTLPSMTGAVTLYKKCGFTEIAPYYKNPVPNAVFYEKKLRY</sequence>
<dbReference type="Proteomes" id="UP000476332">
    <property type="component" value="Unassembled WGS sequence"/>
</dbReference>
<reference evidence="2 3" key="1">
    <citation type="submission" date="2020-01" db="EMBL/GenBank/DDBJ databases">
        <title>Genomes of bacteria type strains.</title>
        <authorList>
            <person name="Chen J."/>
            <person name="Zhu S."/>
            <person name="Chen J."/>
        </authorList>
    </citation>
    <scope>NUCLEOTIDE SEQUENCE [LARGE SCALE GENOMIC DNA]</scope>
    <source>
        <strain evidence="2 3">KCTC 52919</strain>
    </source>
</reference>
<dbReference type="SUPFAM" id="SSF55729">
    <property type="entry name" value="Acyl-CoA N-acyltransferases (Nat)"/>
    <property type="match status" value="1"/>
</dbReference>
<dbReference type="AlphaFoldDB" id="A0A6L9MNE9"/>
<dbReference type="InterPro" id="IPR016181">
    <property type="entry name" value="Acyl_CoA_acyltransferase"/>
</dbReference>
<keyword evidence="2" id="KW-0808">Transferase</keyword>
<dbReference type="RefSeq" id="WP_163046109.1">
    <property type="nucleotide sequence ID" value="NZ_JAAAMJ010000033.1"/>
</dbReference>